<keyword evidence="1" id="KW-0732">Signal</keyword>
<dbReference type="NCBIfam" id="TIGR01168">
    <property type="entry name" value="YSIRK_signal"/>
    <property type="match status" value="1"/>
</dbReference>
<protein>
    <submittedName>
        <fullName evidence="4">Predicted chitinase</fullName>
    </submittedName>
</protein>
<reference evidence="4 5" key="1">
    <citation type="submission" date="2016-09" db="EMBL/GenBank/DDBJ databases">
        <authorList>
            <consortium name="Pathogen Informatics"/>
        </authorList>
    </citation>
    <scope>NUCLEOTIDE SEQUENCE [LARGE SCALE GENOMIC DNA]</scope>
    <source>
        <strain evidence="4 5">82B</strain>
    </source>
</reference>
<dbReference type="Pfam" id="PF04650">
    <property type="entry name" value="YSIRK_signal"/>
    <property type="match status" value="1"/>
</dbReference>
<evidence type="ECO:0000256" key="1">
    <source>
        <dbReference type="ARBA" id="ARBA00022729"/>
    </source>
</evidence>
<accession>A0A1D4QJI6</accession>
<dbReference type="InterPro" id="IPR023346">
    <property type="entry name" value="Lysozyme-like_dom_sf"/>
</dbReference>
<dbReference type="OrthoDB" id="308800at2"/>
<feature type="domain" description="YSIRK Gram-positive signal peptide" evidence="3">
    <location>
        <begin position="9"/>
        <end position="30"/>
    </location>
</feature>
<sequence length="625" mass="69698">MLFNQTRRMFGIRKLSVGIASTLIGVSVVLGITKEVDASEVDNDKTEIENYDKISEENGEEVKVDKEVEEREVKADEEVEEREVKAGEEVEEEEVKADEEVEEGEVKAGEEVEEGEVKTGEEVEEGKVKAGEEVEEGEIKAGEEVEEGKVKAGEEVEEGEIKAGEEVEEGEIKAGEEVEEGKVKASEEVEEGEIKAGEEVEEGEVKADEEVEEGKVKADKEVGKGEVKAGEEVEEGKVKADKEVGKKEDEAKTKPLVKDNVFVNSNTKFANTAFRSGKINAIGLPDVGKMSKDLENQANNILRTLKLPQINEVQKDIENRISKLLKAFNLPDINAIRQDIEGRLANLQNLSKPEIITRFNERRSSFENHLNNFNGKVLELTNVITHPNLNTIPKAITIIRDIDSIRKDFERTVQEVMNGPTKPDPDVKPNPSPDTTHSQDQMSQDTTDIVSSEQLKKFGWNLSNLNLKDLNNALKKFDITTPIRIQQFMAQVAVESVKGLYTEEIADGTAYEWRQDLGNTNQGDGPKYKGGGYIQLTGKHNYTMFSEAMGDPNIIYQGVKYVATNFPWSSAAWFWQTHGLNELADQTNFSNPIEMVKVISQKVNGGFNNINERIEAFQQAQSIFV</sequence>
<dbReference type="InterPro" id="IPR005877">
    <property type="entry name" value="YSIRK_signal_dom"/>
</dbReference>
<evidence type="ECO:0000259" key="3">
    <source>
        <dbReference type="Pfam" id="PF04650"/>
    </source>
</evidence>
<dbReference type="RefSeq" id="WP_070014097.1">
    <property type="nucleotide sequence ID" value="NZ_FMPG01000013.1"/>
</dbReference>
<feature type="region of interest" description="Disordered" evidence="2">
    <location>
        <begin position="416"/>
        <end position="448"/>
    </location>
</feature>
<dbReference type="Gene3D" id="1.10.530.10">
    <property type="match status" value="1"/>
</dbReference>
<proteinExistence type="predicted"/>
<dbReference type="SUPFAM" id="SSF53955">
    <property type="entry name" value="Lysozyme-like"/>
    <property type="match status" value="1"/>
</dbReference>
<feature type="compositionally biased region" description="Basic and acidic residues" evidence="2">
    <location>
        <begin position="56"/>
        <end position="88"/>
    </location>
</feature>
<feature type="compositionally biased region" description="Polar residues" evidence="2">
    <location>
        <begin position="433"/>
        <end position="448"/>
    </location>
</feature>
<organism evidence="4 5">
    <name type="scientific">Staphylococcus caeli</name>
    <dbReference type="NCBI Taxonomy" id="2201815"/>
    <lineage>
        <taxon>Bacteria</taxon>
        <taxon>Bacillati</taxon>
        <taxon>Bacillota</taxon>
        <taxon>Bacilli</taxon>
        <taxon>Bacillales</taxon>
        <taxon>Staphylococcaceae</taxon>
        <taxon>Staphylococcus</taxon>
    </lineage>
</organism>
<feature type="compositionally biased region" description="Basic and acidic residues" evidence="2">
    <location>
        <begin position="104"/>
        <end position="231"/>
    </location>
</feature>
<evidence type="ECO:0000313" key="5">
    <source>
        <dbReference type="Proteomes" id="UP000095768"/>
    </source>
</evidence>
<dbReference type="AlphaFoldDB" id="A0A1D4QJI6"/>
<evidence type="ECO:0000256" key="2">
    <source>
        <dbReference type="SAM" id="MobiDB-lite"/>
    </source>
</evidence>
<gene>
    <name evidence="4" type="ORF">SAMEA2297795_02330</name>
</gene>
<dbReference type="Proteomes" id="UP000095768">
    <property type="component" value="Unassembled WGS sequence"/>
</dbReference>
<evidence type="ECO:0000313" key="4">
    <source>
        <dbReference type="EMBL" id="SCT35360.1"/>
    </source>
</evidence>
<dbReference type="InterPro" id="IPR052354">
    <property type="entry name" value="Cell_Wall_Dynamics_Protein"/>
</dbReference>
<feature type="compositionally biased region" description="Acidic residues" evidence="2">
    <location>
        <begin position="89"/>
        <end position="103"/>
    </location>
</feature>
<dbReference type="PANTHER" id="PTHR34408">
    <property type="entry name" value="FAMILY PROTEIN, PUTATIVE-RELATED"/>
    <property type="match status" value="1"/>
</dbReference>
<dbReference type="EMBL" id="FMPG01000013">
    <property type="protein sequence ID" value="SCT35360.1"/>
    <property type="molecule type" value="Genomic_DNA"/>
</dbReference>
<feature type="region of interest" description="Disordered" evidence="2">
    <location>
        <begin position="56"/>
        <end position="231"/>
    </location>
</feature>
<name>A0A1D4QJI6_9STAP</name>